<organism evidence="1 2">
    <name type="scientific">Citrullus colocynthis</name>
    <name type="common">colocynth</name>
    <dbReference type="NCBI Taxonomy" id="252529"/>
    <lineage>
        <taxon>Eukaryota</taxon>
        <taxon>Viridiplantae</taxon>
        <taxon>Streptophyta</taxon>
        <taxon>Embryophyta</taxon>
        <taxon>Tracheophyta</taxon>
        <taxon>Spermatophyta</taxon>
        <taxon>Magnoliopsida</taxon>
        <taxon>eudicotyledons</taxon>
        <taxon>Gunneridae</taxon>
        <taxon>Pentapetalae</taxon>
        <taxon>rosids</taxon>
        <taxon>fabids</taxon>
        <taxon>Cucurbitales</taxon>
        <taxon>Cucurbitaceae</taxon>
        <taxon>Benincaseae</taxon>
        <taxon>Citrullus</taxon>
    </lineage>
</organism>
<evidence type="ECO:0000313" key="2">
    <source>
        <dbReference type="Proteomes" id="UP001642487"/>
    </source>
</evidence>
<dbReference type="Proteomes" id="UP001642487">
    <property type="component" value="Chromosome 8"/>
</dbReference>
<reference evidence="1 2" key="1">
    <citation type="submission" date="2024-03" db="EMBL/GenBank/DDBJ databases">
        <authorList>
            <person name="Gkanogiannis A."/>
            <person name="Becerra Lopez-Lavalle L."/>
        </authorList>
    </citation>
    <scope>NUCLEOTIDE SEQUENCE [LARGE SCALE GENOMIC DNA]</scope>
</reference>
<proteinExistence type="predicted"/>
<protein>
    <submittedName>
        <fullName evidence="1">Uncharacterized protein</fullName>
    </submittedName>
</protein>
<keyword evidence="2" id="KW-1185">Reference proteome</keyword>
<dbReference type="EMBL" id="OZ021742">
    <property type="protein sequence ID" value="CAK9328064.1"/>
    <property type="molecule type" value="Genomic_DNA"/>
</dbReference>
<accession>A0ABP0Z5Q7</accession>
<name>A0ABP0Z5Q7_9ROSI</name>
<sequence>MGIQEYMADKISAINRKFDIFKYFTEEWARKECKIETMCKKMMPYSTATNVSHANINRLKQHVADILSGTKEST</sequence>
<gene>
    <name evidence="1" type="ORF">CITCOLO1_LOCUS20467</name>
</gene>
<evidence type="ECO:0000313" key="1">
    <source>
        <dbReference type="EMBL" id="CAK9328064.1"/>
    </source>
</evidence>